<dbReference type="GO" id="GO:0008270">
    <property type="term" value="F:zinc ion binding"/>
    <property type="evidence" value="ECO:0007669"/>
    <property type="project" value="InterPro"/>
</dbReference>
<dbReference type="InterPro" id="IPR001930">
    <property type="entry name" value="Peptidase_M1"/>
</dbReference>
<evidence type="ECO:0000256" key="11">
    <source>
        <dbReference type="ARBA" id="ARBA00023049"/>
    </source>
</evidence>
<gene>
    <name evidence="18" type="ORF">RMSM_06438</name>
</gene>
<evidence type="ECO:0000259" key="15">
    <source>
        <dbReference type="Pfam" id="PF11940"/>
    </source>
</evidence>
<keyword evidence="8" id="KW-0479">Metal-binding</keyword>
<dbReference type="Gene3D" id="1.25.50.10">
    <property type="entry name" value="Peptidase M1, alanyl aminopeptidase, C-terminal domain"/>
    <property type="match status" value="1"/>
</dbReference>
<comment type="cofactor">
    <cofactor evidence="2">
        <name>Zn(2+)</name>
        <dbReference type="ChEBI" id="CHEBI:29105"/>
    </cofactor>
</comment>
<dbReference type="GO" id="GO:0008237">
    <property type="term" value="F:metallopeptidase activity"/>
    <property type="evidence" value="ECO:0007669"/>
    <property type="project" value="UniProtKB-KW"/>
</dbReference>
<evidence type="ECO:0000256" key="13">
    <source>
        <dbReference type="ARBA" id="ARBA00059739"/>
    </source>
</evidence>
<dbReference type="SUPFAM" id="SSF55486">
    <property type="entry name" value="Metalloproteases ('zincins'), catalytic domain"/>
    <property type="match status" value="1"/>
</dbReference>
<sequence>MTATQSIQPVLRSDYRPPTYWIENVELEFDLDPRETLVTARIAVRRNSQQPSDTLDLAGENLKLQSVAIDGKRLDGDQYQLRDDGMTLLNLPESCQIETKVLVSPLTNKSLSGLYQTSGNYCTQCEAVGFRRITYFLDRPDVMTTYRVTIRGDKKTCPVMLSNGNRIAAKDLDDGRHEVVWEDPFPKPSYLFALVAGNLKCHRGTFTTRSGRDVALEIWVEPQNIDKCEHALVSLQKSMKWDEDVFGLEYDLDIYMIVAVNDFNMGAMENKGLNVFNSKYVLALPDTATDEDYMLIEAVIAHEYFHNWTGNRVTCRDWFQLTLKEGLTVFRDQQFTADQTSAAVKRIDDVSGLRAGQFVEDSGPMAHPIRPESYISMDNFYTATVYRKGAEIIRMYHTILGAEGFRRGMDLYFQRHDNSAVTCDDFRAAMADANNINFDRFDRWYSQAGTPELTVTESWDAAKSEYALTMTQSYPTLPGGNPGTEDRNPVPLPVRVGLLDAESGEEIEQHSGVVMLDTETETFTFSGLSAKPIASVLRGFSAPVRLRMQRDNEELAFLMANDNDPFNRWDAGQTLATKLLIDAANGLADGRALELSEQFRDAFGRVLSDNSFDEAFKALALTLPRESVLGQEMDVIDPDSLHTARQFYRRRLAECFQSELTSLYNELAADGAYKNDQKSINRRRLKNVVLAYLSVLDVPACISRVSNQFHQADNMTDKQAALSLLANLDVPERDAALAAFYDQYKTDPLVIDKWYAVQALSSRPDTIEHVKQLTSHPDFSVDNPNRVRSLIGAFTQNQVRFHQADGAGYKLLADYVLEIESANPQLAARLVAAFNSYRRFDESRQTQMQDELKRIAEHPGLCKDVHEIVQRALHF</sequence>
<evidence type="ECO:0000256" key="6">
    <source>
        <dbReference type="ARBA" id="ARBA00022438"/>
    </source>
</evidence>
<reference evidence="18 19" key="1">
    <citation type="journal article" date="2013" name="Mar. Genomics">
        <title>Expression of sulfatases in Rhodopirellula baltica and the diversity of sulfatases in the genus Rhodopirellula.</title>
        <authorList>
            <person name="Wegner C.E."/>
            <person name="Richter-Heitmann T."/>
            <person name="Klindworth A."/>
            <person name="Klockow C."/>
            <person name="Richter M."/>
            <person name="Achstetter T."/>
            <person name="Glockner F.O."/>
            <person name="Harder J."/>
        </authorList>
    </citation>
    <scope>NUCLEOTIDE SEQUENCE [LARGE SCALE GENOMIC DNA]</scope>
    <source>
        <strain evidence="18 19">SM1</strain>
    </source>
</reference>
<dbReference type="Gene3D" id="3.30.2010.30">
    <property type="match status" value="1"/>
</dbReference>
<dbReference type="CDD" id="cd09600">
    <property type="entry name" value="M1_APN"/>
    <property type="match status" value="1"/>
</dbReference>
<evidence type="ECO:0000256" key="2">
    <source>
        <dbReference type="ARBA" id="ARBA00001947"/>
    </source>
</evidence>
<dbReference type="FunFam" id="3.30.2010.30:FF:000002">
    <property type="entry name" value="Putative aminopeptidase N"/>
    <property type="match status" value="1"/>
</dbReference>
<dbReference type="Pfam" id="PF17432">
    <property type="entry name" value="DUF3458_C"/>
    <property type="match status" value="1"/>
</dbReference>
<dbReference type="FunFam" id="1.10.390.10:FF:000002">
    <property type="entry name" value="Aminopeptidase N"/>
    <property type="match status" value="1"/>
</dbReference>
<evidence type="ECO:0000256" key="12">
    <source>
        <dbReference type="ARBA" id="ARBA00029840"/>
    </source>
</evidence>
<keyword evidence="10" id="KW-0862">Zinc</keyword>
<organism evidence="18 19">
    <name type="scientific">Rhodopirellula maiorica SM1</name>
    <dbReference type="NCBI Taxonomy" id="1265738"/>
    <lineage>
        <taxon>Bacteria</taxon>
        <taxon>Pseudomonadati</taxon>
        <taxon>Planctomycetota</taxon>
        <taxon>Planctomycetia</taxon>
        <taxon>Pirellulales</taxon>
        <taxon>Pirellulaceae</taxon>
        <taxon>Novipirellula</taxon>
    </lineage>
</organism>
<dbReference type="MEROPS" id="M01.005"/>
<evidence type="ECO:0000259" key="17">
    <source>
        <dbReference type="Pfam" id="PF17900"/>
    </source>
</evidence>
<dbReference type="PANTHER" id="PTHR46322">
    <property type="entry name" value="PUROMYCIN-SENSITIVE AMINOPEPTIDASE"/>
    <property type="match status" value="1"/>
</dbReference>
<evidence type="ECO:0000313" key="19">
    <source>
        <dbReference type="Proteomes" id="UP000011991"/>
    </source>
</evidence>
<dbReference type="InterPro" id="IPR012779">
    <property type="entry name" value="Peptidase_M1_pepN"/>
</dbReference>
<dbReference type="InterPro" id="IPR024601">
    <property type="entry name" value="Peptidase_M1_pepN_C"/>
</dbReference>
<evidence type="ECO:0000256" key="8">
    <source>
        <dbReference type="ARBA" id="ARBA00022723"/>
    </source>
</evidence>
<dbReference type="GO" id="GO:0006508">
    <property type="term" value="P:proteolysis"/>
    <property type="evidence" value="ECO:0007669"/>
    <property type="project" value="UniProtKB-KW"/>
</dbReference>
<dbReference type="Gene3D" id="2.60.40.1730">
    <property type="entry name" value="tricorn interacting facor f3 domain"/>
    <property type="match status" value="1"/>
</dbReference>
<dbReference type="Gene3D" id="1.10.390.10">
    <property type="entry name" value="Neutral Protease Domain 2"/>
    <property type="match status" value="1"/>
</dbReference>
<dbReference type="InterPro" id="IPR014782">
    <property type="entry name" value="Peptidase_M1_dom"/>
</dbReference>
<dbReference type="Pfam" id="PF17900">
    <property type="entry name" value="Peptidase_M1_N"/>
    <property type="match status" value="1"/>
</dbReference>
<evidence type="ECO:0000256" key="9">
    <source>
        <dbReference type="ARBA" id="ARBA00022801"/>
    </source>
</evidence>
<evidence type="ECO:0000256" key="4">
    <source>
        <dbReference type="ARBA" id="ARBA00012564"/>
    </source>
</evidence>
<keyword evidence="19" id="KW-1185">Reference proteome</keyword>
<name>M5RB78_9BACT</name>
<evidence type="ECO:0000259" key="14">
    <source>
        <dbReference type="Pfam" id="PF01433"/>
    </source>
</evidence>
<evidence type="ECO:0000256" key="1">
    <source>
        <dbReference type="ARBA" id="ARBA00000098"/>
    </source>
</evidence>
<dbReference type="OrthoDB" id="9814383at2"/>
<evidence type="ECO:0000256" key="7">
    <source>
        <dbReference type="ARBA" id="ARBA00022670"/>
    </source>
</evidence>
<dbReference type="PANTHER" id="PTHR46322:SF1">
    <property type="entry name" value="PUROMYCIN-SENSITIVE AMINOPEPTIDASE"/>
    <property type="match status" value="1"/>
</dbReference>
<evidence type="ECO:0000256" key="5">
    <source>
        <dbReference type="ARBA" id="ARBA00015611"/>
    </source>
</evidence>
<dbReference type="EMBL" id="ANOG01000930">
    <property type="protein sequence ID" value="EMI16640.1"/>
    <property type="molecule type" value="Genomic_DNA"/>
</dbReference>
<dbReference type="GO" id="GO:0016285">
    <property type="term" value="F:alanyl aminopeptidase activity"/>
    <property type="evidence" value="ECO:0007669"/>
    <property type="project" value="UniProtKB-EC"/>
</dbReference>
<protein>
    <recommendedName>
        <fullName evidence="5">Aminopeptidase N</fullName>
        <ecNumber evidence="4">3.4.11.2</ecNumber>
    </recommendedName>
    <alternativeName>
        <fullName evidence="12">Alpha-aminoacylpeptide hydrolase</fullName>
    </alternativeName>
</protein>
<feature type="domain" description="Peptidase M1 membrane alanine aminopeptidase" evidence="14">
    <location>
        <begin position="233"/>
        <end position="444"/>
    </location>
</feature>
<dbReference type="NCBIfam" id="TIGR02414">
    <property type="entry name" value="pepN_proteo"/>
    <property type="match status" value="1"/>
</dbReference>
<dbReference type="Pfam" id="PF11940">
    <property type="entry name" value="DUF3458"/>
    <property type="match status" value="1"/>
</dbReference>
<evidence type="ECO:0000259" key="16">
    <source>
        <dbReference type="Pfam" id="PF17432"/>
    </source>
</evidence>
<comment type="caution">
    <text evidence="18">The sequence shown here is derived from an EMBL/GenBank/DDBJ whole genome shotgun (WGS) entry which is preliminary data.</text>
</comment>
<dbReference type="InterPro" id="IPR045357">
    <property type="entry name" value="Aminopeptidase_N-like_N"/>
</dbReference>
<dbReference type="PRINTS" id="PR00756">
    <property type="entry name" value="ALADIPTASE"/>
</dbReference>
<dbReference type="InterPro" id="IPR035414">
    <property type="entry name" value="Peptidase_M1_pepN_Ig-like"/>
</dbReference>
<dbReference type="EC" id="3.4.11.2" evidence="4"/>
<feature type="domain" description="Aminopeptidase N-like N-terminal" evidence="17">
    <location>
        <begin position="26"/>
        <end position="191"/>
    </location>
</feature>
<dbReference type="Proteomes" id="UP000011991">
    <property type="component" value="Unassembled WGS sequence"/>
</dbReference>
<dbReference type="FunFam" id="2.60.40.1730:FF:000005">
    <property type="entry name" value="Aminopeptidase N"/>
    <property type="match status" value="1"/>
</dbReference>
<keyword evidence="11" id="KW-0482">Metalloprotease</keyword>
<keyword evidence="7" id="KW-0645">Protease</keyword>
<accession>M5RB78</accession>
<comment type="function">
    <text evidence="13">Aminopeptidase N is involved in the degradation of intracellular peptides generated by protein breakdown during normal growth as well as in response to nutrient starvation.</text>
</comment>
<evidence type="ECO:0000256" key="3">
    <source>
        <dbReference type="ARBA" id="ARBA00010136"/>
    </source>
</evidence>
<evidence type="ECO:0000313" key="18">
    <source>
        <dbReference type="EMBL" id="EMI16640.1"/>
    </source>
</evidence>
<feature type="domain" description="Peptidase M1 alanyl aminopeptidase C-terminal" evidence="16">
    <location>
        <begin position="553"/>
        <end position="874"/>
    </location>
</feature>
<dbReference type="PATRIC" id="fig|1265738.3.peg.6423"/>
<proteinExistence type="inferred from homology"/>
<comment type="catalytic activity">
    <reaction evidence="1">
        <text>Release of an N-terminal amino acid, Xaa-|-Yaa- from a peptide, amide or arylamide. Xaa is preferably Ala, but may be most amino acids including Pro (slow action). When a terminal hydrophobic residue is followed by a prolyl residue, the two may be released as an intact Xaa-Pro dipeptide.</text>
        <dbReference type="EC" id="3.4.11.2"/>
    </reaction>
</comment>
<dbReference type="InterPro" id="IPR042097">
    <property type="entry name" value="Aminopeptidase_N-like_N_sf"/>
</dbReference>
<feature type="domain" description="Peptidase M1 alanyl aminopeptidase Ig-like fold" evidence="15">
    <location>
        <begin position="449"/>
        <end position="548"/>
    </location>
</feature>
<dbReference type="AlphaFoldDB" id="M5RB78"/>
<evidence type="ECO:0000256" key="10">
    <source>
        <dbReference type="ARBA" id="ARBA00022833"/>
    </source>
</evidence>
<dbReference type="Pfam" id="PF01433">
    <property type="entry name" value="Peptidase_M1"/>
    <property type="match status" value="1"/>
</dbReference>
<dbReference type="Gene3D" id="2.60.40.1840">
    <property type="match status" value="1"/>
</dbReference>
<dbReference type="SUPFAM" id="SSF63737">
    <property type="entry name" value="Leukotriene A4 hydrolase N-terminal domain"/>
    <property type="match status" value="1"/>
</dbReference>
<dbReference type="InterPro" id="IPR038438">
    <property type="entry name" value="PepN_Ig-like_sf"/>
</dbReference>
<keyword evidence="9" id="KW-0378">Hydrolase</keyword>
<dbReference type="RefSeq" id="WP_008706103.1">
    <property type="nucleotide sequence ID" value="NZ_ANOG01000930.1"/>
</dbReference>
<keyword evidence="6 18" id="KW-0031">Aminopeptidase</keyword>
<dbReference type="InterPro" id="IPR037144">
    <property type="entry name" value="Peptidase_M1_pepN_C_sf"/>
</dbReference>
<comment type="similarity">
    <text evidence="3">Belongs to the peptidase M1 family.</text>
</comment>
<dbReference type="InterPro" id="IPR027268">
    <property type="entry name" value="Peptidase_M4/M1_CTD_sf"/>
</dbReference>